<name>A0AAF0Y9W3_9TREE</name>
<feature type="region of interest" description="Disordered" evidence="1">
    <location>
        <begin position="1"/>
        <end position="37"/>
    </location>
</feature>
<dbReference type="RefSeq" id="XP_062626871.1">
    <property type="nucleotide sequence ID" value="XM_062770887.1"/>
</dbReference>
<dbReference type="EMBL" id="CP086716">
    <property type="protein sequence ID" value="WOO80839.1"/>
    <property type="molecule type" value="Genomic_DNA"/>
</dbReference>
<reference evidence="2" key="1">
    <citation type="submission" date="2023-10" db="EMBL/GenBank/DDBJ databases">
        <authorList>
            <person name="Noh H."/>
        </authorList>
    </citation>
    <scope>NUCLEOTIDE SEQUENCE</scope>
    <source>
        <strain evidence="2">DUCC4014</strain>
    </source>
</reference>
<evidence type="ECO:0008006" key="4">
    <source>
        <dbReference type="Google" id="ProtNLM"/>
    </source>
</evidence>
<dbReference type="AlphaFoldDB" id="A0AAF0Y9W3"/>
<accession>A0AAF0Y9W3</accession>
<protein>
    <recommendedName>
        <fullName evidence="4">Myb-like domain-containing protein</fullName>
    </recommendedName>
</protein>
<keyword evidence="3" id="KW-1185">Reference proteome</keyword>
<sequence length="91" mass="10006">MPAERKPRVHPATSSSTDSKGSKADKPKQRKKPEFWTANEDRILHELLAAIAKKQIWASVQADGRLAHKGCSGIHMRLKTLLGKGATLPKP</sequence>
<evidence type="ECO:0000256" key="1">
    <source>
        <dbReference type="SAM" id="MobiDB-lite"/>
    </source>
</evidence>
<dbReference type="GeneID" id="87807605"/>
<organism evidence="2 3">
    <name type="scientific">Vanrija pseudolonga</name>
    <dbReference type="NCBI Taxonomy" id="143232"/>
    <lineage>
        <taxon>Eukaryota</taxon>
        <taxon>Fungi</taxon>
        <taxon>Dikarya</taxon>
        <taxon>Basidiomycota</taxon>
        <taxon>Agaricomycotina</taxon>
        <taxon>Tremellomycetes</taxon>
        <taxon>Trichosporonales</taxon>
        <taxon>Trichosporonaceae</taxon>
        <taxon>Vanrija</taxon>
    </lineage>
</organism>
<proteinExistence type="predicted"/>
<evidence type="ECO:0000313" key="2">
    <source>
        <dbReference type="EMBL" id="WOO80839.1"/>
    </source>
</evidence>
<dbReference type="Proteomes" id="UP000827549">
    <property type="component" value="Chromosome 3"/>
</dbReference>
<evidence type="ECO:0000313" key="3">
    <source>
        <dbReference type="Proteomes" id="UP000827549"/>
    </source>
</evidence>
<gene>
    <name evidence="2" type="ORF">LOC62_03G004367</name>
</gene>